<comment type="caution">
    <text evidence="7">The sequence shown here is derived from an EMBL/GenBank/DDBJ whole genome shotgun (WGS) entry which is preliminary data.</text>
</comment>
<evidence type="ECO:0000259" key="6">
    <source>
        <dbReference type="Pfam" id="PF05433"/>
    </source>
</evidence>
<dbReference type="PANTHER" id="PTHR35603:SF1">
    <property type="entry name" value="OUTER MEMBRANE LIPOPROTEIN SLYB"/>
    <property type="match status" value="1"/>
</dbReference>
<comment type="subcellular location">
    <subcellularLocation>
        <location evidence="1">Cell outer membrane</location>
        <topology evidence="1">Lipid-anchor</topology>
    </subcellularLocation>
</comment>
<organism evidence="7 8">
    <name type="scientific">Budvicia aquatica</name>
    <dbReference type="NCBI Taxonomy" id="82979"/>
    <lineage>
        <taxon>Bacteria</taxon>
        <taxon>Pseudomonadati</taxon>
        <taxon>Pseudomonadota</taxon>
        <taxon>Gammaproteobacteria</taxon>
        <taxon>Enterobacterales</taxon>
        <taxon>Budviciaceae</taxon>
        <taxon>Budvicia</taxon>
    </lineage>
</organism>
<dbReference type="PROSITE" id="PS51257">
    <property type="entry name" value="PROKAR_LIPOPROTEIN"/>
    <property type="match status" value="1"/>
</dbReference>
<dbReference type="InterPro" id="IPR051407">
    <property type="entry name" value="Bact_OM_lipoprot/Surf_antigen"/>
</dbReference>
<protein>
    <submittedName>
        <fullName evidence="7">Glycine zipper 2TM domain-containing protein</fullName>
    </submittedName>
</protein>
<dbReference type="OrthoDB" id="5298161at2"/>
<dbReference type="Proteomes" id="UP000224974">
    <property type="component" value="Unassembled WGS sequence"/>
</dbReference>
<evidence type="ECO:0000256" key="3">
    <source>
        <dbReference type="ARBA" id="ARBA00023136"/>
    </source>
</evidence>
<evidence type="ECO:0000256" key="5">
    <source>
        <dbReference type="ARBA" id="ARBA00023288"/>
    </source>
</evidence>
<keyword evidence="3" id="KW-0472">Membrane</keyword>
<dbReference type="InterPro" id="IPR008816">
    <property type="entry name" value="Gly_zipper_2TM_dom"/>
</dbReference>
<evidence type="ECO:0000256" key="4">
    <source>
        <dbReference type="ARBA" id="ARBA00023139"/>
    </source>
</evidence>
<proteinExistence type="predicted"/>
<keyword evidence="8" id="KW-1185">Reference proteome</keyword>
<gene>
    <name evidence="7" type="ORF">CRN84_16975</name>
</gene>
<dbReference type="EMBL" id="PDDX01000001">
    <property type="protein sequence ID" value="PHI30910.1"/>
    <property type="molecule type" value="Genomic_DNA"/>
</dbReference>
<dbReference type="STRING" id="1111728.GCA_000427805_03730"/>
<feature type="domain" description="Glycine zipper 2TM" evidence="6">
    <location>
        <begin position="61"/>
        <end position="102"/>
    </location>
</feature>
<dbReference type="GO" id="GO:0009279">
    <property type="term" value="C:cell outer membrane"/>
    <property type="evidence" value="ECO:0007669"/>
    <property type="project" value="UniProtKB-SubCell"/>
</dbReference>
<keyword evidence="2" id="KW-0732">Signal</keyword>
<evidence type="ECO:0000256" key="1">
    <source>
        <dbReference type="ARBA" id="ARBA00004459"/>
    </source>
</evidence>
<dbReference type="PANTHER" id="PTHR35603">
    <property type="match status" value="1"/>
</dbReference>
<evidence type="ECO:0000256" key="2">
    <source>
        <dbReference type="ARBA" id="ARBA00022729"/>
    </source>
</evidence>
<dbReference type="AlphaFoldDB" id="A0A2C6C3I4"/>
<keyword evidence="4" id="KW-0564">Palmitate</keyword>
<evidence type="ECO:0000313" key="8">
    <source>
        <dbReference type="Proteomes" id="UP000224974"/>
    </source>
</evidence>
<dbReference type="Pfam" id="PF05433">
    <property type="entry name" value="Rick_17kDa_Anti"/>
    <property type="match status" value="1"/>
</dbReference>
<reference evidence="8" key="1">
    <citation type="submission" date="2017-09" db="EMBL/GenBank/DDBJ databases">
        <title>FDA dAtabase for Regulatory Grade micrObial Sequences (FDA-ARGOS): Supporting development and validation of Infectious Disease Dx tests.</title>
        <authorList>
            <person name="Minogue T."/>
            <person name="Wolcott M."/>
            <person name="Wasieloski L."/>
            <person name="Aguilar W."/>
            <person name="Moore D."/>
            <person name="Tallon L."/>
            <person name="Sadzewicz L."/>
            <person name="Ott S."/>
            <person name="Zhao X."/>
            <person name="Nagaraj S."/>
            <person name="Vavikolanu K."/>
            <person name="Aluvathingal J."/>
            <person name="Nadendla S."/>
            <person name="Sichtig H."/>
        </authorList>
    </citation>
    <scope>NUCLEOTIDE SEQUENCE [LARGE SCALE GENOMIC DNA]</scope>
    <source>
        <strain evidence="8">FDAARGOS_387</strain>
    </source>
</reference>
<accession>A0A2C6C3I4</accession>
<keyword evidence="5" id="KW-0449">Lipoprotein</keyword>
<sequence>MIKPFIVAAIAVATLGGCVNDSALSGDTVSSSQAGQVQTVAYGTLVSVRPVTLQRDGNNVAGAIGGAVVGGFLGNTVGGGTGRRLGTAAGAVAGGLVGQQVQSMMNRSNGVELEVRRDNGTTFMVVQAQGATEFKVGQRVTIATHENTVTITPR</sequence>
<dbReference type="RefSeq" id="WP_029095760.1">
    <property type="nucleotide sequence ID" value="NZ_BRLG01000023.1"/>
</dbReference>
<evidence type="ECO:0000313" key="7">
    <source>
        <dbReference type="EMBL" id="PHI30910.1"/>
    </source>
</evidence>
<name>A0A2C6C3I4_9GAMM</name>